<dbReference type="Pfam" id="PF00582">
    <property type="entry name" value="Usp"/>
    <property type="match status" value="1"/>
</dbReference>
<dbReference type="SUPFAM" id="SSF52402">
    <property type="entry name" value="Adenine nucleotide alpha hydrolases-like"/>
    <property type="match status" value="1"/>
</dbReference>
<dbReference type="EMBL" id="AZAC01000004">
    <property type="protein sequence ID" value="KIX15172.1"/>
    <property type="molecule type" value="Genomic_DNA"/>
</dbReference>
<evidence type="ECO:0000313" key="5">
    <source>
        <dbReference type="Proteomes" id="UP000032233"/>
    </source>
</evidence>
<keyword evidence="5" id="KW-1185">Reference proteome</keyword>
<dbReference type="InterPro" id="IPR006015">
    <property type="entry name" value="Universal_stress_UspA"/>
</dbReference>
<protein>
    <submittedName>
        <fullName evidence="4">Universal stress protein</fullName>
    </submittedName>
</protein>
<sequence length="212" mass="23753">MEDYQTGGETSGSRVETEKMNSDMNQNQGEAGLFRKLAEAGLGEPEQLAKRFRTILFCADEVEKPGSVYALLEDLGEVKGIRLHVLHVLPSLHRYMPTETILDQSSGQVTQASSEFMEKTLSKLRRCYPHPEGQPGKYRYKVCVGTAYVEILRYIRENPVDLIVLGAMGPSKYGRTHYGSTVEKVCAKARCPVVIVDEQQKMEVVECKYAKA</sequence>
<dbReference type="PANTHER" id="PTHR46268:SF22">
    <property type="entry name" value="SENSOR PROTEIN KDPD-RELATED"/>
    <property type="match status" value="1"/>
</dbReference>
<gene>
    <name evidence="4" type="ORF">X474_05390</name>
</gene>
<feature type="domain" description="UspA" evidence="3">
    <location>
        <begin position="52"/>
        <end position="196"/>
    </location>
</feature>
<accession>A0A0D2GK78</accession>
<dbReference type="OrthoDB" id="5512840at2"/>
<dbReference type="Proteomes" id="UP000032233">
    <property type="component" value="Unassembled WGS sequence"/>
</dbReference>
<proteinExistence type="inferred from homology"/>
<comment type="similarity">
    <text evidence="1">Belongs to the universal stress protein A family.</text>
</comment>
<feature type="region of interest" description="Disordered" evidence="2">
    <location>
        <begin position="1"/>
        <end position="26"/>
    </location>
</feature>
<dbReference type="RefSeq" id="WP_052514871.1">
    <property type="nucleotide sequence ID" value="NZ_AZAC01000004.1"/>
</dbReference>
<dbReference type="PANTHER" id="PTHR46268">
    <property type="entry name" value="STRESS RESPONSE PROTEIN NHAX"/>
    <property type="match status" value="1"/>
</dbReference>
<dbReference type="InParanoid" id="A0A0D2GK78"/>
<dbReference type="PRINTS" id="PR01438">
    <property type="entry name" value="UNVRSLSTRESS"/>
</dbReference>
<dbReference type="InterPro" id="IPR014729">
    <property type="entry name" value="Rossmann-like_a/b/a_fold"/>
</dbReference>
<name>A0A0D2GK78_9BACT</name>
<organism evidence="4 5">
    <name type="scientific">Dethiosulfatarculus sandiegensis</name>
    <dbReference type="NCBI Taxonomy" id="1429043"/>
    <lineage>
        <taxon>Bacteria</taxon>
        <taxon>Pseudomonadati</taxon>
        <taxon>Thermodesulfobacteriota</taxon>
        <taxon>Desulfarculia</taxon>
        <taxon>Desulfarculales</taxon>
        <taxon>Desulfarculaceae</taxon>
        <taxon>Dethiosulfatarculus</taxon>
    </lineage>
</organism>
<dbReference type="STRING" id="1429043.X474_05390"/>
<comment type="caution">
    <text evidence="4">The sequence shown here is derived from an EMBL/GenBank/DDBJ whole genome shotgun (WGS) entry which is preliminary data.</text>
</comment>
<dbReference type="AlphaFoldDB" id="A0A0D2GK78"/>
<dbReference type="InterPro" id="IPR006016">
    <property type="entry name" value="UspA"/>
</dbReference>
<dbReference type="Gene3D" id="3.40.50.620">
    <property type="entry name" value="HUPs"/>
    <property type="match status" value="1"/>
</dbReference>
<evidence type="ECO:0000259" key="3">
    <source>
        <dbReference type="Pfam" id="PF00582"/>
    </source>
</evidence>
<evidence type="ECO:0000313" key="4">
    <source>
        <dbReference type="EMBL" id="KIX15172.1"/>
    </source>
</evidence>
<evidence type="ECO:0000256" key="1">
    <source>
        <dbReference type="ARBA" id="ARBA00008791"/>
    </source>
</evidence>
<reference evidence="4 5" key="1">
    <citation type="submission" date="2013-11" db="EMBL/GenBank/DDBJ databases">
        <title>Metagenomic analysis of a methanogenic consortium involved in long chain n-alkane degradation.</title>
        <authorList>
            <person name="Davidova I.A."/>
            <person name="Callaghan A.V."/>
            <person name="Wawrik B."/>
            <person name="Pruitt S."/>
            <person name="Marks C."/>
            <person name="Duncan K.E."/>
            <person name="Suflita J.M."/>
        </authorList>
    </citation>
    <scope>NUCLEOTIDE SEQUENCE [LARGE SCALE GENOMIC DNA]</scope>
    <source>
        <strain evidence="4 5">SPR</strain>
    </source>
</reference>
<evidence type="ECO:0000256" key="2">
    <source>
        <dbReference type="SAM" id="MobiDB-lite"/>
    </source>
</evidence>
<dbReference type="CDD" id="cd00293">
    <property type="entry name" value="USP-like"/>
    <property type="match status" value="1"/>
</dbReference>